<dbReference type="Gene3D" id="3.80.10.10">
    <property type="entry name" value="Ribonuclease Inhibitor"/>
    <property type="match status" value="1"/>
</dbReference>
<dbReference type="Proteomes" id="UP000821853">
    <property type="component" value="Chromosome 8"/>
</dbReference>
<dbReference type="SUPFAM" id="SSF52047">
    <property type="entry name" value="RNI-like"/>
    <property type="match status" value="1"/>
</dbReference>
<protein>
    <submittedName>
        <fullName evidence="2">Uncharacterized protein</fullName>
    </submittedName>
</protein>
<accession>A0A9J6GX17</accession>
<keyword evidence="3" id="KW-1185">Reference proteome</keyword>
<dbReference type="InterPro" id="IPR032675">
    <property type="entry name" value="LRR_dom_sf"/>
</dbReference>
<reference evidence="2 3" key="1">
    <citation type="journal article" date="2020" name="Cell">
        <title>Large-Scale Comparative Analyses of Tick Genomes Elucidate Their Genetic Diversity and Vector Capacities.</title>
        <authorList>
            <consortium name="Tick Genome and Microbiome Consortium (TIGMIC)"/>
            <person name="Jia N."/>
            <person name="Wang J."/>
            <person name="Shi W."/>
            <person name="Du L."/>
            <person name="Sun Y."/>
            <person name="Zhan W."/>
            <person name="Jiang J.F."/>
            <person name="Wang Q."/>
            <person name="Zhang B."/>
            <person name="Ji P."/>
            <person name="Bell-Sakyi L."/>
            <person name="Cui X.M."/>
            <person name="Yuan T.T."/>
            <person name="Jiang B.G."/>
            <person name="Yang W.F."/>
            <person name="Lam T.T."/>
            <person name="Chang Q.C."/>
            <person name="Ding S.J."/>
            <person name="Wang X.J."/>
            <person name="Zhu J.G."/>
            <person name="Ruan X.D."/>
            <person name="Zhao L."/>
            <person name="Wei J.T."/>
            <person name="Ye R.Z."/>
            <person name="Que T.C."/>
            <person name="Du C.H."/>
            <person name="Zhou Y.H."/>
            <person name="Cheng J.X."/>
            <person name="Dai P.F."/>
            <person name="Guo W.B."/>
            <person name="Han X.H."/>
            <person name="Huang E.J."/>
            <person name="Li L.F."/>
            <person name="Wei W."/>
            <person name="Gao Y.C."/>
            <person name="Liu J.Z."/>
            <person name="Shao H.Z."/>
            <person name="Wang X."/>
            <person name="Wang C.C."/>
            <person name="Yang T.C."/>
            <person name="Huo Q.B."/>
            <person name="Li W."/>
            <person name="Chen H.Y."/>
            <person name="Chen S.E."/>
            <person name="Zhou L.G."/>
            <person name="Ni X.B."/>
            <person name="Tian J.H."/>
            <person name="Sheng Y."/>
            <person name="Liu T."/>
            <person name="Pan Y.S."/>
            <person name="Xia L.Y."/>
            <person name="Li J."/>
            <person name="Zhao F."/>
            <person name="Cao W.C."/>
        </authorList>
    </citation>
    <scope>NUCLEOTIDE SEQUENCE [LARGE SCALE GENOMIC DNA]</scope>
    <source>
        <strain evidence="2">HaeL-2018</strain>
    </source>
</reference>
<proteinExistence type="predicted"/>
<feature type="compositionally biased region" description="Basic and acidic residues" evidence="1">
    <location>
        <begin position="1"/>
        <end position="43"/>
    </location>
</feature>
<comment type="caution">
    <text evidence="2">The sequence shown here is derived from an EMBL/GenBank/DDBJ whole genome shotgun (WGS) entry which is preliminary data.</text>
</comment>
<organism evidence="2 3">
    <name type="scientific">Haemaphysalis longicornis</name>
    <name type="common">Bush tick</name>
    <dbReference type="NCBI Taxonomy" id="44386"/>
    <lineage>
        <taxon>Eukaryota</taxon>
        <taxon>Metazoa</taxon>
        <taxon>Ecdysozoa</taxon>
        <taxon>Arthropoda</taxon>
        <taxon>Chelicerata</taxon>
        <taxon>Arachnida</taxon>
        <taxon>Acari</taxon>
        <taxon>Parasitiformes</taxon>
        <taxon>Ixodida</taxon>
        <taxon>Ixodoidea</taxon>
        <taxon>Ixodidae</taxon>
        <taxon>Haemaphysalinae</taxon>
        <taxon>Haemaphysalis</taxon>
    </lineage>
</organism>
<feature type="region of interest" description="Disordered" evidence="1">
    <location>
        <begin position="120"/>
        <end position="143"/>
    </location>
</feature>
<dbReference type="VEuPathDB" id="VectorBase:HLOH_053068"/>
<evidence type="ECO:0000313" key="2">
    <source>
        <dbReference type="EMBL" id="KAH9380058.1"/>
    </source>
</evidence>
<name>A0A9J6GX17_HAELO</name>
<feature type="region of interest" description="Disordered" evidence="1">
    <location>
        <begin position="1"/>
        <end position="52"/>
    </location>
</feature>
<gene>
    <name evidence="2" type="ORF">HPB48_001710</name>
</gene>
<evidence type="ECO:0000256" key="1">
    <source>
        <dbReference type="SAM" id="MobiDB-lite"/>
    </source>
</evidence>
<evidence type="ECO:0000313" key="3">
    <source>
        <dbReference type="Proteomes" id="UP000821853"/>
    </source>
</evidence>
<dbReference type="AlphaFoldDB" id="A0A9J6GX17"/>
<dbReference type="EMBL" id="JABSTR010000010">
    <property type="protein sequence ID" value="KAH9380058.1"/>
    <property type="molecule type" value="Genomic_DNA"/>
</dbReference>
<sequence>MKLLVQKEEEKESDKPEGDAEKCDEEDKPRMDNVEYDDKSANKDKKKKRRKGNHVGDLAAWFPTMTTLVLYHDLRLHLNQAFRHDGKASTGRLERVLGTTPGLGCDHLYFCATTASNLLANNPKETPQPGPTSGRRGFPQKGPGGPLSIPIAHHCFPSVTSLELTFSSHETLAHVVRFSRLTHLSLIGSTAVPPHPFSSPVVALLARLPLKHLSLTNFRDVSVPTLAMACPGLESLTILAGSARDEFIVPPVFHRLRRLRLSCFMRQPMLVALLHACRDLVELHLEEDYLSGGFLTGPAFMSSPRPSLTQLERLTLRTRPPGCNSVVDLRVSPSDLDAALAELPALRQVRTDNFKIRFHLDNGAARPPPIALEWLGCSKCFSEYPKVSSEQQELWANVHFKKVGKGVAPSGMMMQQSGSV</sequence>